<organism evidence="1">
    <name type="scientific">Arundo donax</name>
    <name type="common">Giant reed</name>
    <name type="synonym">Donax arundinaceus</name>
    <dbReference type="NCBI Taxonomy" id="35708"/>
    <lineage>
        <taxon>Eukaryota</taxon>
        <taxon>Viridiplantae</taxon>
        <taxon>Streptophyta</taxon>
        <taxon>Embryophyta</taxon>
        <taxon>Tracheophyta</taxon>
        <taxon>Spermatophyta</taxon>
        <taxon>Magnoliopsida</taxon>
        <taxon>Liliopsida</taxon>
        <taxon>Poales</taxon>
        <taxon>Poaceae</taxon>
        <taxon>PACMAD clade</taxon>
        <taxon>Arundinoideae</taxon>
        <taxon>Arundineae</taxon>
        <taxon>Arundo</taxon>
    </lineage>
</organism>
<evidence type="ECO:0000313" key="1">
    <source>
        <dbReference type="EMBL" id="JAD89347.1"/>
    </source>
</evidence>
<dbReference type="EMBL" id="GBRH01208548">
    <property type="protein sequence ID" value="JAD89347.1"/>
    <property type="molecule type" value="Transcribed_RNA"/>
</dbReference>
<reference evidence="1" key="2">
    <citation type="journal article" date="2015" name="Data Brief">
        <title>Shoot transcriptome of the giant reed, Arundo donax.</title>
        <authorList>
            <person name="Barrero R.A."/>
            <person name="Guerrero F.D."/>
            <person name="Moolhuijzen P."/>
            <person name="Goolsby J.A."/>
            <person name="Tidwell J."/>
            <person name="Bellgard S.E."/>
            <person name="Bellgard M.I."/>
        </authorList>
    </citation>
    <scope>NUCLEOTIDE SEQUENCE</scope>
    <source>
        <tissue evidence="1">Shoot tissue taken approximately 20 cm above the soil surface</tissue>
    </source>
</reference>
<name>A0A0A9E025_ARUDO</name>
<reference evidence="1" key="1">
    <citation type="submission" date="2014-09" db="EMBL/GenBank/DDBJ databases">
        <authorList>
            <person name="Magalhaes I.L.F."/>
            <person name="Oliveira U."/>
            <person name="Santos F.R."/>
            <person name="Vidigal T.H.D.A."/>
            <person name="Brescovit A.D."/>
            <person name="Santos A.J."/>
        </authorList>
    </citation>
    <scope>NUCLEOTIDE SEQUENCE</scope>
    <source>
        <tissue evidence="1">Shoot tissue taken approximately 20 cm above the soil surface</tissue>
    </source>
</reference>
<dbReference type="AlphaFoldDB" id="A0A0A9E025"/>
<sequence>MRSSSALSVVVSNRSSRVSKCSKIQALLFALPMDTGGSMSPEAHHKPVILSCFNCQWTLLEIMYKR</sequence>
<accession>A0A0A9E025</accession>
<protein>
    <submittedName>
        <fullName evidence="1">Uncharacterized protein</fullName>
    </submittedName>
</protein>
<proteinExistence type="predicted"/>